<organism evidence="1 2">
    <name type="scientific">Thalassospira mesophila</name>
    <dbReference type="NCBI Taxonomy" id="1293891"/>
    <lineage>
        <taxon>Bacteria</taxon>
        <taxon>Pseudomonadati</taxon>
        <taxon>Pseudomonadota</taxon>
        <taxon>Alphaproteobacteria</taxon>
        <taxon>Rhodospirillales</taxon>
        <taxon>Thalassospiraceae</taxon>
        <taxon>Thalassospira</taxon>
    </lineage>
</organism>
<dbReference type="OrthoDB" id="7320834at2"/>
<keyword evidence="2" id="KW-1185">Reference proteome</keyword>
<sequence length="501" mass="53564">MAGFWSTLELVFKAVFGGVSSEAALDPLATASQQAPGDVLFVCGIAEFGVGGVEGSEIQSAIIKSLADFSGFDFPAISQHMAMSTDAVDPFHAVRDAQNWAWSAGLRHNCSALLWGDGVAGQNRLDLWLASKQNTYAPHELFISQKYGFSLPLGEDFGQSIKLLLLAASLRLSNDPTRRNLVSAKLAKALEYQQDRARNLDTIDESGDGVALCFATSALALAENGDRGWCQLASEVLEPLVARCFGFDARADRDQLTMMIAGAGHAGVDQLLPEHIALLALYGHLLNWSALGSSASRVSLLAVEIWRILHRRFEFAAGASVAQAVCLTRLGEACCAHARETKDAALAAEAVNHLRGALGASDAKAYPVLYGLTAYHLGDALIAHGELAKTGLLYESIIPFFQATLKVCSRRENPYLWGRAMFALATVQAMQGRDTRDVAILRTAKMNFVQAQQNLEEAGARSAARTAMGGQMRVETLIADITTKEMEASSGVSPSTAKIAG</sequence>
<proteinExistence type="predicted"/>
<reference evidence="1 2" key="1">
    <citation type="submission" date="2014-03" db="EMBL/GenBank/DDBJ databases">
        <title>The draft genome sequence of Thalassospira mesophila JCM 18969.</title>
        <authorList>
            <person name="Lai Q."/>
            <person name="Shao Z."/>
        </authorList>
    </citation>
    <scope>NUCLEOTIDE SEQUENCE [LARGE SCALE GENOMIC DNA]</scope>
    <source>
        <strain evidence="1 2">JCM 18969</strain>
    </source>
</reference>
<comment type="caution">
    <text evidence="1">The sequence shown here is derived from an EMBL/GenBank/DDBJ whole genome shotgun (WGS) entry which is preliminary data.</text>
</comment>
<evidence type="ECO:0000313" key="1">
    <source>
        <dbReference type="EMBL" id="OSQ40603.1"/>
    </source>
</evidence>
<accession>A0A1Y2L552</accession>
<evidence type="ECO:0000313" key="2">
    <source>
        <dbReference type="Proteomes" id="UP000193391"/>
    </source>
</evidence>
<dbReference type="RefSeq" id="WP_085579026.1">
    <property type="nucleotide sequence ID" value="NZ_JFKA01000001.1"/>
</dbReference>
<gene>
    <name evidence="1" type="ORF">TMES_02310</name>
</gene>
<protein>
    <submittedName>
        <fullName evidence="1">Uncharacterized protein</fullName>
    </submittedName>
</protein>
<dbReference type="Proteomes" id="UP000193391">
    <property type="component" value="Unassembled WGS sequence"/>
</dbReference>
<dbReference type="EMBL" id="JFKA01000001">
    <property type="protein sequence ID" value="OSQ40603.1"/>
    <property type="molecule type" value="Genomic_DNA"/>
</dbReference>
<dbReference type="AlphaFoldDB" id="A0A1Y2L552"/>
<name>A0A1Y2L552_9PROT</name>